<dbReference type="InterPro" id="IPR000653">
    <property type="entry name" value="DegT/StrS_aminotransferase"/>
</dbReference>
<accession>A0ABW9A8M5</accession>
<sequence>MKNPSVPFVDLHAQYQTIKVEIDQAIADVIENSSFIRGAQVESFEKNFASRVGSPHCVSCANGTDALYIAMIGLKLKAGDEVIVPAMSWISTSETVTQAGGTPVFCDVDQDTYTIDPDCIKQKLTSRTVGIIPVHIYGQPADMASVMKLAEEHNLWVLEDCAQAHLATFNGRTVGTFGVAGSFSFYPGKNLGAMGDAGAVVTAHADLAHYMTMFARHGGVRKGDHQIEGINSRLDGLQAAILDVKLPHLDQWTKARQRVAGVYHEKLKGIPGLTLPMCAPEREHVFHLYVIRHQRRNELAQFLSEKGIQTVINYPVSLPFLPAYKRYGHQHADFPNAFALQETCLSLPIFPELTAEQQQYVVDSVVEFCAGTH</sequence>
<proteinExistence type="inferred from homology"/>
<comment type="similarity">
    <text evidence="2 3">Belongs to the DegT/DnrJ/EryC1 family.</text>
</comment>
<keyword evidence="4" id="KW-0808">Transferase</keyword>
<dbReference type="InterPro" id="IPR015424">
    <property type="entry name" value="PyrdxlP-dep_Trfase"/>
</dbReference>
<dbReference type="PANTHER" id="PTHR30244">
    <property type="entry name" value="TRANSAMINASE"/>
    <property type="match status" value="1"/>
</dbReference>
<evidence type="ECO:0000313" key="5">
    <source>
        <dbReference type="Proteomes" id="UP001629246"/>
    </source>
</evidence>
<organism evidence="4 5">
    <name type="scientific">Herbaspirillum lusitanum</name>
    <dbReference type="NCBI Taxonomy" id="213312"/>
    <lineage>
        <taxon>Bacteria</taxon>
        <taxon>Pseudomonadati</taxon>
        <taxon>Pseudomonadota</taxon>
        <taxon>Betaproteobacteria</taxon>
        <taxon>Burkholderiales</taxon>
        <taxon>Oxalobacteraceae</taxon>
        <taxon>Herbaspirillum</taxon>
    </lineage>
</organism>
<gene>
    <name evidence="4" type="ORF">PQR62_10005</name>
</gene>
<dbReference type="InterPro" id="IPR015422">
    <property type="entry name" value="PyrdxlP-dep_Trfase_small"/>
</dbReference>
<evidence type="ECO:0000256" key="3">
    <source>
        <dbReference type="RuleBase" id="RU004508"/>
    </source>
</evidence>
<comment type="caution">
    <text evidence="4">The sequence shown here is derived from an EMBL/GenBank/DDBJ whole genome shotgun (WGS) entry which is preliminary data.</text>
</comment>
<dbReference type="Pfam" id="PF01041">
    <property type="entry name" value="DegT_DnrJ_EryC1"/>
    <property type="match status" value="1"/>
</dbReference>
<dbReference type="Gene3D" id="3.40.640.10">
    <property type="entry name" value="Type I PLP-dependent aspartate aminotransferase-like (Major domain)"/>
    <property type="match status" value="1"/>
</dbReference>
<keyword evidence="4" id="KW-0032">Aminotransferase</keyword>
<dbReference type="RefSeq" id="WP_408157402.1">
    <property type="nucleotide sequence ID" value="NZ_JAQQFM010000004.1"/>
</dbReference>
<evidence type="ECO:0000313" key="4">
    <source>
        <dbReference type="EMBL" id="MFL9924599.1"/>
    </source>
</evidence>
<dbReference type="SUPFAM" id="SSF53383">
    <property type="entry name" value="PLP-dependent transferases"/>
    <property type="match status" value="1"/>
</dbReference>
<dbReference type="PIRSF" id="PIRSF000390">
    <property type="entry name" value="PLP_StrS"/>
    <property type="match status" value="1"/>
</dbReference>
<dbReference type="GO" id="GO:0008483">
    <property type="term" value="F:transaminase activity"/>
    <property type="evidence" value="ECO:0007669"/>
    <property type="project" value="UniProtKB-KW"/>
</dbReference>
<dbReference type="PANTHER" id="PTHR30244:SF36">
    <property type="entry name" value="3-OXO-GLUCOSE-6-PHOSPHATE:GLUTAMATE AMINOTRANSFERASE"/>
    <property type="match status" value="1"/>
</dbReference>
<dbReference type="InterPro" id="IPR015421">
    <property type="entry name" value="PyrdxlP-dep_Trfase_major"/>
</dbReference>
<dbReference type="Proteomes" id="UP001629246">
    <property type="component" value="Unassembled WGS sequence"/>
</dbReference>
<protein>
    <submittedName>
        <fullName evidence="4">DegT/DnrJ/EryC1/StrS family aminotransferase</fullName>
    </submittedName>
</protein>
<reference evidence="4 5" key="1">
    <citation type="journal article" date="2024" name="Chem. Sci.">
        <title>Discovery of megapolipeptins by genome mining of a Burkholderiales bacteria collection.</title>
        <authorList>
            <person name="Paulo B.S."/>
            <person name="Recchia M.J.J."/>
            <person name="Lee S."/>
            <person name="Fergusson C.H."/>
            <person name="Romanowski S.B."/>
            <person name="Hernandez A."/>
            <person name="Krull N."/>
            <person name="Liu D.Y."/>
            <person name="Cavanagh H."/>
            <person name="Bos A."/>
            <person name="Gray C.A."/>
            <person name="Murphy B.T."/>
            <person name="Linington R.G."/>
            <person name="Eustaquio A.S."/>
        </authorList>
    </citation>
    <scope>NUCLEOTIDE SEQUENCE [LARGE SCALE GENOMIC DNA]</scope>
    <source>
        <strain evidence="4 5">RL21-008-BIB-A</strain>
    </source>
</reference>
<evidence type="ECO:0000256" key="1">
    <source>
        <dbReference type="ARBA" id="ARBA00022898"/>
    </source>
</evidence>
<dbReference type="Gene3D" id="3.90.1150.10">
    <property type="entry name" value="Aspartate Aminotransferase, domain 1"/>
    <property type="match status" value="1"/>
</dbReference>
<keyword evidence="5" id="KW-1185">Reference proteome</keyword>
<dbReference type="CDD" id="cd00616">
    <property type="entry name" value="AHBA_syn"/>
    <property type="match status" value="1"/>
</dbReference>
<dbReference type="EMBL" id="JAQQFM010000004">
    <property type="protein sequence ID" value="MFL9924599.1"/>
    <property type="molecule type" value="Genomic_DNA"/>
</dbReference>
<name>A0ABW9A8M5_9BURK</name>
<evidence type="ECO:0000256" key="2">
    <source>
        <dbReference type="ARBA" id="ARBA00037999"/>
    </source>
</evidence>
<keyword evidence="1 3" id="KW-0663">Pyridoxal phosphate</keyword>